<evidence type="ECO:0000256" key="1">
    <source>
        <dbReference type="ARBA" id="ARBA00006611"/>
    </source>
</evidence>
<dbReference type="CDD" id="cd01131">
    <property type="entry name" value="PilT"/>
    <property type="match status" value="1"/>
</dbReference>
<dbReference type="InterPro" id="IPR027417">
    <property type="entry name" value="P-loop_NTPase"/>
</dbReference>
<comment type="similarity">
    <text evidence="1">Belongs to the GSP E family.</text>
</comment>
<reference evidence="4" key="1">
    <citation type="submission" date="2012-06" db="EMBL/GenBank/DDBJ databases">
        <title>Complete sequence of Desulfitobacterium dehalogenans ATCC 51507.</title>
        <authorList>
            <person name="Lucas S."/>
            <person name="Han J."/>
            <person name="Lapidus A."/>
            <person name="Cheng J.-F."/>
            <person name="Goodwin L."/>
            <person name="Pitluck S."/>
            <person name="Peters L."/>
            <person name="Ovchinnikova G."/>
            <person name="Teshima H."/>
            <person name="Detter J.C."/>
            <person name="Han C."/>
            <person name="Tapia R."/>
            <person name="Land M."/>
            <person name="Hauser L."/>
            <person name="Kyrpides N."/>
            <person name="Ivanova N."/>
            <person name="Pagani I."/>
            <person name="Kruse T."/>
            <person name="de Vos W.M."/>
            <person name="Smidt H."/>
            <person name="Woyke T."/>
        </authorList>
    </citation>
    <scope>NUCLEOTIDE SEQUENCE [LARGE SCALE GENOMIC DNA]</scope>
    <source>
        <strain evidence="4">ATCC 51507 / DSM 9161 / JW/IU-DC1</strain>
    </source>
</reference>
<dbReference type="InterPro" id="IPR001482">
    <property type="entry name" value="T2SS/T4SS_dom"/>
</dbReference>
<dbReference type="NCBIfam" id="TIGR01420">
    <property type="entry name" value="pilT_fam"/>
    <property type="match status" value="1"/>
</dbReference>
<dbReference type="Gene3D" id="3.40.50.300">
    <property type="entry name" value="P-loop containing nucleotide triphosphate hydrolases"/>
    <property type="match status" value="1"/>
</dbReference>
<proteinExistence type="inferred from homology"/>
<dbReference type="SMART" id="SM00382">
    <property type="entry name" value="AAA"/>
    <property type="match status" value="1"/>
</dbReference>
<dbReference type="HOGENOM" id="CLU_013446_4_0_9"/>
<dbReference type="KEGG" id="ddh:Desde_1672"/>
<organism evidence="3 4">
    <name type="scientific">Desulfitobacterium dehalogenans (strain ATCC 51507 / DSM 9161 / JW/IU-DC1)</name>
    <dbReference type="NCBI Taxonomy" id="756499"/>
    <lineage>
        <taxon>Bacteria</taxon>
        <taxon>Bacillati</taxon>
        <taxon>Bacillota</taxon>
        <taxon>Clostridia</taxon>
        <taxon>Eubacteriales</taxon>
        <taxon>Desulfitobacteriaceae</taxon>
        <taxon>Desulfitobacterium</taxon>
    </lineage>
</organism>
<dbReference type="AlphaFoldDB" id="I4A7Z0"/>
<dbReference type="InterPro" id="IPR006321">
    <property type="entry name" value="PilT/PilU"/>
</dbReference>
<evidence type="ECO:0000313" key="3">
    <source>
        <dbReference type="EMBL" id="AFM00075.1"/>
    </source>
</evidence>
<dbReference type="GO" id="GO:0005524">
    <property type="term" value="F:ATP binding"/>
    <property type="evidence" value="ECO:0007669"/>
    <property type="project" value="InterPro"/>
</dbReference>
<dbReference type="Proteomes" id="UP000006053">
    <property type="component" value="Chromosome"/>
</dbReference>
<accession>I4A7Z0</accession>
<dbReference type="PANTHER" id="PTHR30486">
    <property type="entry name" value="TWITCHING MOTILITY PROTEIN PILT"/>
    <property type="match status" value="1"/>
</dbReference>
<keyword evidence="4" id="KW-1185">Reference proteome</keyword>
<evidence type="ECO:0000313" key="4">
    <source>
        <dbReference type="Proteomes" id="UP000006053"/>
    </source>
</evidence>
<gene>
    <name evidence="3" type="ordered locus">Desde_1672</name>
</gene>
<dbReference type="EMBL" id="CP003348">
    <property type="protein sequence ID" value="AFM00075.1"/>
    <property type="molecule type" value="Genomic_DNA"/>
</dbReference>
<dbReference type="Pfam" id="PF00437">
    <property type="entry name" value="T2SSE"/>
    <property type="match status" value="1"/>
</dbReference>
<dbReference type="InterPro" id="IPR050921">
    <property type="entry name" value="T4SS_GSP_E_ATPase"/>
</dbReference>
<evidence type="ECO:0000259" key="2">
    <source>
        <dbReference type="SMART" id="SM00382"/>
    </source>
</evidence>
<dbReference type="Gene3D" id="3.30.450.90">
    <property type="match status" value="1"/>
</dbReference>
<dbReference type="InterPro" id="IPR003593">
    <property type="entry name" value="AAA+_ATPase"/>
</dbReference>
<reference evidence="3 4" key="2">
    <citation type="journal article" date="2015" name="J. Bacteriol.">
        <title>Genomic, proteomic, and biochemical analysis of the organohalide respiratory pathway in Desulfitobacterium dehalogenans.</title>
        <authorList>
            <person name="Kruse T."/>
            <person name="van de Pas B.A."/>
            <person name="Atteia A."/>
            <person name="Krab K."/>
            <person name="Hagen W.R."/>
            <person name="Goodwin L."/>
            <person name="Chain P."/>
            <person name="Boeren S."/>
            <person name="Maphosa F."/>
            <person name="Schraa G."/>
            <person name="de Vos W.M."/>
            <person name="van der Oost J."/>
            <person name="Smidt H."/>
            <person name="Stams A.J."/>
        </authorList>
    </citation>
    <scope>NUCLEOTIDE SEQUENCE [LARGE SCALE GENOMIC DNA]</scope>
    <source>
        <strain evidence="4">ATCC 51507 / DSM 9161 / JW/IU-DC1</strain>
    </source>
</reference>
<protein>
    <submittedName>
        <fullName evidence="3">Pilus retraction protein PilT</fullName>
    </submittedName>
</protein>
<dbReference type="STRING" id="756499.Desde_1672"/>
<dbReference type="eggNOG" id="COG2805">
    <property type="taxonomic scope" value="Bacteria"/>
</dbReference>
<sequence>MGVVLDLKKYLADAVNDHAADIFIIAGKEISYSSNGKIISMGERLLPPDTETMICQIYDFAGRDIDILKKDHDDDFSFSLANVGRFRVNAFMQRGSLAAVLKVVLFKLPDPEVLRIPKQVIDLYAKNKGFILVTGPTGSGKSTTLACLIDKINKTREAHIITLEDPLEFLHKHDKSIVSQREIYMDTPSYERGLRAALREAPNVILLGEMRDFETISIAMSAAETGQLVFSTLHTLGAANTVDRIVDVFPANQQRQVRIQLSMVLQAVISQQLIPSTQGTLVPAFEVMLCNNAIRTMIRDSKSHQIDSTIYSSADYGMVSMDTSLLTLYEEGLITAENALTHSLYPDAMKKKLGL</sequence>
<dbReference type="GO" id="GO:0016887">
    <property type="term" value="F:ATP hydrolysis activity"/>
    <property type="evidence" value="ECO:0007669"/>
    <property type="project" value="InterPro"/>
</dbReference>
<dbReference type="SUPFAM" id="SSF52540">
    <property type="entry name" value="P-loop containing nucleoside triphosphate hydrolases"/>
    <property type="match status" value="1"/>
</dbReference>
<feature type="domain" description="AAA+ ATPase" evidence="2">
    <location>
        <begin position="127"/>
        <end position="252"/>
    </location>
</feature>
<name>I4A7Z0_DESDJ</name>